<dbReference type="InterPro" id="IPR006119">
    <property type="entry name" value="Resolv_N"/>
</dbReference>
<dbReference type="PROSITE" id="PS51737">
    <property type="entry name" value="RECOMBINASE_DNA_BIND"/>
    <property type="match status" value="1"/>
</dbReference>
<dbReference type="Pfam" id="PF07508">
    <property type="entry name" value="Recombinase"/>
    <property type="match status" value="1"/>
</dbReference>
<name>X0USM8_9ZZZZ</name>
<dbReference type="Pfam" id="PF00239">
    <property type="entry name" value="Resolvase"/>
    <property type="match status" value="1"/>
</dbReference>
<feature type="non-terminal residue" evidence="5">
    <location>
        <position position="273"/>
    </location>
</feature>
<dbReference type="Gene3D" id="3.40.50.1390">
    <property type="entry name" value="Resolvase, N-terminal catalytic domain"/>
    <property type="match status" value="1"/>
</dbReference>
<evidence type="ECO:0000259" key="4">
    <source>
        <dbReference type="PROSITE" id="PS51737"/>
    </source>
</evidence>
<dbReference type="GO" id="GO:0003677">
    <property type="term" value="F:DNA binding"/>
    <property type="evidence" value="ECO:0007669"/>
    <property type="project" value="UniProtKB-KW"/>
</dbReference>
<feature type="non-terminal residue" evidence="5">
    <location>
        <position position="1"/>
    </location>
</feature>
<reference evidence="5" key="1">
    <citation type="journal article" date="2014" name="Front. Microbiol.">
        <title>High frequency of phylogenetically diverse reductive dehalogenase-homologous genes in deep subseafloor sedimentary metagenomes.</title>
        <authorList>
            <person name="Kawai M."/>
            <person name="Futagami T."/>
            <person name="Toyoda A."/>
            <person name="Takaki Y."/>
            <person name="Nishi S."/>
            <person name="Hori S."/>
            <person name="Arai W."/>
            <person name="Tsubouchi T."/>
            <person name="Morono Y."/>
            <person name="Uchiyama I."/>
            <person name="Ito T."/>
            <person name="Fujiyama A."/>
            <person name="Inagaki F."/>
            <person name="Takami H."/>
        </authorList>
    </citation>
    <scope>NUCLEOTIDE SEQUENCE</scope>
    <source>
        <strain evidence="5">Expedition CK06-06</strain>
    </source>
</reference>
<evidence type="ECO:0000313" key="5">
    <source>
        <dbReference type="EMBL" id="GAG02237.1"/>
    </source>
</evidence>
<dbReference type="InterPro" id="IPR036162">
    <property type="entry name" value="Resolvase-like_N_sf"/>
</dbReference>
<evidence type="ECO:0000259" key="3">
    <source>
        <dbReference type="PROSITE" id="PS51736"/>
    </source>
</evidence>
<dbReference type="InterPro" id="IPR038109">
    <property type="entry name" value="DNA_bind_recomb_sf"/>
</dbReference>
<dbReference type="SUPFAM" id="SSF53041">
    <property type="entry name" value="Resolvase-like"/>
    <property type="match status" value="1"/>
</dbReference>
<gene>
    <name evidence="5" type="ORF">S01H1_32320</name>
</gene>
<evidence type="ECO:0000256" key="1">
    <source>
        <dbReference type="ARBA" id="ARBA00023125"/>
    </source>
</evidence>
<keyword evidence="1" id="KW-0238">DNA-binding</keyword>
<organism evidence="5">
    <name type="scientific">marine sediment metagenome</name>
    <dbReference type="NCBI Taxonomy" id="412755"/>
    <lineage>
        <taxon>unclassified sequences</taxon>
        <taxon>metagenomes</taxon>
        <taxon>ecological metagenomes</taxon>
    </lineage>
</organism>
<protein>
    <recommendedName>
        <fullName evidence="6">Recombinase domain-containing protein</fullName>
    </recommendedName>
</protein>
<dbReference type="InterPro" id="IPR011109">
    <property type="entry name" value="DNA_bind_recombinase_dom"/>
</dbReference>
<feature type="domain" description="Recombinase" evidence="4">
    <location>
        <begin position="112"/>
        <end position="227"/>
    </location>
</feature>
<proteinExistence type="predicted"/>
<dbReference type="GO" id="GO:0000150">
    <property type="term" value="F:DNA strand exchange activity"/>
    <property type="evidence" value="ECO:0007669"/>
    <property type="project" value="InterPro"/>
</dbReference>
<dbReference type="Gene3D" id="3.90.1750.20">
    <property type="entry name" value="Putative Large Serine Recombinase, Chain B, Domain 2"/>
    <property type="match status" value="1"/>
</dbReference>
<keyword evidence="2" id="KW-0233">DNA recombination</keyword>
<dbReference type="SMART" id="SM00857">
    <property type="entry name" value="Resolvase"/>
    <property type="match status" value="1"/>
</dbReference>
<dbReference type="InterPro" id="IPR050639">
    <property type="entry name" value="SSR_resolvase"/>
</dbReference>
<dbReference type="PROSITE" id="PS51736">
    <property type="entry name" value="RECOMBINASES_3"/>
    <property type="match status" value="1"/>
</dbReference>
<comment type="caution">
    <text evidence="5">The sequence shown here is derived from an EMBL/GenBank/DDBJ whole genome shotgun (WGS) entry which is preliminary data.</text>
</comment>
<dbReference type="PANTHER" id="PTHR30461">
    <property type="entry name" value="DNA-INVERTASE FROM LAMBDOID PROPHAGE"/>
    <property type="match status" value="1"/>
</dbReference>
<evidence type="ECO:0000256" key="2">
    <source>
        <dbReference type="ARBA" id="ARBA00023172"/>
    </source>
</evidence>
<accession>X0USM8</accession>
<dbReference type="PANTHER" id="PTHR30461:SF2">
    <property type="entry name" value="SERINE RECOMBINASE PINE-RELATED"/>
    <property type="match status" value="1"/>
</dbReference>
<dbReference type="AlphaFoldDB" id="X0USM8"/>
<dbReference type="CDD" id="cd00338">
    <property type="entry name" value="Ser_Recombinase"/>
    <property type="match status" value="1"/>
</dbReference>
<evidence type="ECO:0008006" key="6">
    <source>
        <dbReference type="Google" id="ProtNLM"/>
    </source>
</evidence>
<sequence>ASAKTIDRPVLKEVLGYCTEHKKYLDYFIVYKVDRFARANIDHHTLRKFLSAIGIRLRSATEESINNDDPSSGLMEGILASVAQYDNHQRRDRVREGMIKSFESGRFVWKGPCGYKNIEGPDGRTRLIIVEEEAYFVREAFRLAIEGIHNKTTILKKLITLGLKNRNGGKPSLQFLDKMLRNSLYISIMHSKKFNKTVKAPKEFVPSIIDEQTFYNAQEILNHNKGCKPRKRNNPDFPLRGLIHCYACNKLLTGSWSNKKRKHAYYHCRDGKC</sequence>
<feature type="domain" description="Resolvase/invertase-type recombinase catalytic" evidence="3">
    <location>
        <begin position="1"/>
        <end position="105"/>
    </location>
</feature>
<dbReference type="EMBL" id="BARS01020003">
    <property type="protein sequence ID" value="GAG02237.1"/>
    <property type="molecule type" value="Genomic_DNA"/>
</dbReference>